<evidence type="ECO:0000313" key="3">
    <source>
        <dbReference type="Proteomes" id="UP000566819"/>
    </source>
</evidence>
<reference evidence="2 3" key="1">
    <citation type="submission" date="2020-03" db="EMBL/GenBank/DDBJ databases">
        <title>Draft Genome Sequence of Cudoniella acicularis.</title>
        <authorList>
            <person name="Buettner E."/>
            <person name="Kellner H."/>
        </authorList>
    </citation>
    <scope>NUCLEOTIDE SEQUENCE [LARGE SCALE GENOMIC DNA]</scope>
    <source>
        <strain evidence="2 3">DSM 108380</strain>
    </source>
</reference>
<gene>
    <name evidence="2" type="ORF">G7Y89_g10930</name>
</gene>
<dbReference type="OrthoDB" id="4367324at2759"/>
<proteinExistence type="predicted"/>
<name>A0A8H4RDB5_9HELO</name>
<organism evidence="2 3">
    <name type="scientific">Cudoniella acicularis</name>
    <dbReference type="NCBI Taxonomy" id="354080"/>
    <lineage>
        <taxon>Eukaryota</taxon>
        <taxon>Fungi</taxon>
        <taxon>Dikarya</taxon>
        <taxon>Ascomycota</taxon>
        <taxon>Pezizomycotina</taxon>
        <taxon>Leotiomycetes</taxon>
        <taxon>Helotiales</taxon>
        <taxon>Tricladiaceae</taxon>
        <taxon>Cudoniella</taxon>
    </lineage>
</organism>
<accession>A0A8H4RDB5</accession>
<sequence>MADLSIFDFLNLPHKPLIRHLTDHINGGNTTSRSHEWDYTDIRRVESWDLFSLETLRVRFGQLFDLRISRPSLLEIVPDNYLNIHSELQLEILLHMTRFTRVNIALQSVNTHLNQTPHLLDTFDKVSERQVISPGLQYGAGKPDLTFHLYADQSQICPIAVGDIKLYAKWSYNRWKSLSLEDLEWTENIGRDGTEVMTANVALFGLTLWAQWAADAHEEGDEEEEEYAELDNCYPEQPSSSPMPSSPPDFHHPASEYLPSSQ</sequence>
<dbReference type="Proteomes" id="UP000566819">
    <property type="component" value="Unassembled WGS sequence"/>
</dbReference>
<dbReference type="AlphaFoldDB" id="A0A8H4RDB5"/>
<feature type="compositionally biased region" description="Acidic residues" evidence="1">
    <location>
        <begin position="218"/>
        <end position="229"/>
    </location>
</feature>
<keyword evidence="3" id="KW-1185">Reference proteome</keyword>
<evidence type="ECO:0000256" key="1">
    <source>
        <dbReference type="SAM" id="MobiDB-lite"/>
    </source>
</evidence>
<protein>
    <submittedName>
        <fullName evidence="2">Uncharacterized protein</fullName>
    </submittedName>
</protein>
<comment type="caution">
    <text evidence="2">The sequence shown here is derived from an EMBL/GenBank/DDBJ whole genome shotgun (WGS) entry which is preliminary data.</text>
</comment>
<evidence type="ECO:0000313" key="2">
    <source>
        <dbReference type="EMBL" id="KAF4627226.1"/>
    </source>
</evidence>
<dbReference type="EMBL" id="JAAMPI010001006">
    <property type="protein sequence ID" value="KAF4627226.1"/>
    <property type="molecule type" value="Genomic_DNA"/>
</dbReference>
<feature type="region of interest" description="Disordered" evidence="1">
    <location>
        <begin position="215"/>
        <end position="262"/>
    </location>
</feature>